<reference evidence="1" key="1">
    <citation type="submission" date="2020-08" db="EMBL/GenBank/DDBJ databases">
        <title>Plant Genome Project.</title>
        <authorList>
            <person name="Zhang R.-G."/>
        </authorList>
    </citation>
    <scope>NUCLEOTIDE SEQUENCE</scope>
    <source>
        <strain evidence="1">WSP0</strain>
        <tissue evidence="1">Leaf</tissue>
    </source>
</reference>
<dbReference type="PANTHER" id="PTHR47150:SF7">
    <property type="entry name" value="NUCLEASE"/>
    <property type="match status" value="1"/>
</dbReference>
<organism evidence="1 2">
    <name type="scientific">Rhododendron griersonianum</name>
    <dbReference type="NCBI Taxonomy" id="479676"/>
    <lineage>
        <taxon>Eukaryota</taxon>
        <taxon>Viridiplantae</taxon>
        <taxon>Streptophyta</taxon>
        <taxon>Embryophyta</taxon>
        <taxon>Tracheophyta</taxon>
        <taxon>Spermatophyta</taxon>
        <taxon>Magnoliopsida</taxon>
        <taxon>eudicotyledons</taxon>
        <taxon>Gunneridae</taxon>
        <taxon>Pentapetalae</taxon>
        <taxon>asterids</taxon>
        <taxon>Ericales</taxon>
        <taxon>Ericaceae</taxon>
        <taxon>Ericoideae</taxon>
        <taxon>Rhodoreae</taxon>
        <taxon>Rhododendron</taxon>
    </lineage>
</organism>
<dbReference type="Pfam" id="PF04827">
    <property type="entry name" value="Plant_tran"/>
    <property type="match status" value="1"/>
</dbReference>
<dbReference type="Proteomes" id="UP000823749">
    <property type="component" value="Chromosome 5"/>
</dbReference>
<protein>
    <submittedName>
        <fullName evidence="1">Uncharacterized protein</fullName>
    </submittedName>
</protein>
<dbReference type="InterPro" id="IPR006912">
    <property type="entry name" value="Harbinger_derived_prot"/>
</dbReference>
<accession>A0AAV6K7U9</accession>
<dbReference type="AlphaFoldDB" id="A0AAV6K7U9"/>
<proteinExistence type="predicted"/>
<name>A0AAV6K7U9_9ERIC</name>
<dbReference type="EMBL" id="JACTNZ010000005">
    <property type="protein sequence ID" value="KAG5548543.1"/>
    <property type="molecule type" value="Genomic_DNA"/>
</dbReference>
<sequence length="404" mass="47390">MQKMMNLVVPIHMLAKLVLPVRRRYIKRDREGSHRQIWQDYFAANCTYPPDYFRRRYRMRRELFLRILKDVEAYDAYFVRRKDCIGRLGCSSIQKMTAAIRILAYGFSADHCDEYLKIGESTAIESLKRFCDAVIVLYEGQYLRSPNEHDIARLLREGEERGFPGMLGSLDCMHWVWKNCPTAWHGTHRGHHNKPMLILEAVASRDLWIWHAFFGMAGSHNDVNVLDHSQIFDNFIHGRMPPVNYVVNGHQYTLGYYLADGIYPQWATLIQSIQHPTTVKERLFSQKQEAARKDVERAFGVLQSRWGITQGPVRYWKKDDLCRIMKTCIILHNMIIEDEGGADIESWRPPLDEAVSPPEYTRNPQVLAAHVFSRLRRIRNRETNAMLKVDLMEHLWNHFGDQAI</sequence>
<evidence type="ECO:0000313" key="2">
    <source>
        <dbReference type="Proteomes" id="UP000823749"/>
    </source>
</evidence>
<gene>
    <name evidence="1" type="ORF">RHGRI_014034</name>
</gene>
<comment type="caution">
    <text evidence="1">The sequence shown here is derived from an EMBL/GenBank/DDBJ whole genome shotgun (WGS) entry which is preliminary data.</text>
</comment>
<dbReference type="PANTHER" id="PTHR47150">
    <property type="entry name" value="OS12G0169200 PROTEIN"/>
    <property type="match status" value="1"/>
</dbReference>
<evidence type="ECO:0000313" key="1">
    <source>
        <dbReference type="EMBL" id="KAG5548543.1"/>
    </source>
</evidence>
<keyword evidence="2" id="KW-1185">Reference proteome</keyword>